<evidence type="ECO:0000313" key="2">
    <source>
        <dbReference type="EMBL" id="CUK25935.1"/>
    </source>
</evidence>
<keyword evidence="3" id="KW-1185">Reference proteome</keyword>
<dbReference type="RefSeq" id="WP_058314888.1">
    <property type="nucleotide sequence ID" value="NZ_CYTO01000019.1"/>
</dbReference>
<dbReference type="CDD" id="cd06587">
    <property type="entry name" value="VOC"/>
    <property type="match status" value="1"/>
</dbReference>
<dbReference type="STRING" id="1715691.TA5113_01949"/>
<feature type="domain" description="VOC" evidence="1">
    <location>
        <begin position="8"/>
        <end position="120"/>
    </location>
</feature>
<keyword evidence="2" id="KW-0456">Lyase</keyword>
<dbReference type="InterPro" id="IPR029068">
    <property type="entry name" value="Glyas_Bleomycin-R_OHBP_Dase"/>
</dbReference>
<dbReference type="PROSITE" id="PS51819">
    <property type="entry name" value="VOC"/>
    <property type="match status" value="1"/>
</dbReference>
<dbReference type="Proteomes" id="UP000051184">
    <property type="component" value="Unassembled WGS sequence"/>
</dbReference>
<protein>
    <submittedName>
        <fullName evidence="2">Putative enzyme related to lactoylglutathione lyase</fullName>
    </submittedName>
</protein>
<dbReference type="InterPro" id="IPR004360">
    <property type="entry name" value="Glyas_Fos-R_dOase_dom"/>
</dbReference>
<dbReference type="SUPFAM" id="SSF54593">
    <property type="entry name" value="Glyoxalase/Bleomycin resistance protein/Dihydroxybiphenyl dioxygenase"/>
    <property type="match status" value="1"/>
</dbReference>
<dbReference type="InterPro" id="IPR037523">
    <property type="entry name" value="VOC_core"/>
</dbReference>
<proteinExistence type="predicted"/>
<accession>A0A0P1IXC7</accession>
<dbReference type="EMBL" id="CYUE01000018">
    <property type="protein sequence ID" value="CUK25935.1"/>
    <property type="molecule type" value="Genomic_DNA"/>
</dbReference>
<organism evidence="2 3">
    <name type="scientific">Cognatishimia activa</name>
    <dbReference type="NCBI Taxonomy" id="1715691"/>
    <lineage>
        <taxon>Bacteria</taxon>
        <taxon>Pseudomonadati</taxon>
        <taxon>Pseudomonadota</taxon>
        <taxon>Alphaproteobacteria</taxon>
        <taxon>Rhodobacterales</taxon>
        <taxon>Paracoccaceae</taxon>
        <taxon>Cognatishimia</taxon>
    </lineage>
</organism>
<evidence type="ECO:0000259" key="1">
    <source>
        <dbReference type="PROSITE" id="PS51819"/>
    </source>
</evidence>
<dbReference type="AlphaFoldDB" id="A0A0P1IXC7"/>
<gene>
    <name evidence="2" type="ORF">TA5114_01739</name>
</gene>
<dbReference type="GO" id="GO:0016829">
    <property type="term" value="F:lyase activity"/>
    <property type="evidence" value="ECO:0007669"/>
    <property type="project" value="UniProtKB-KW"/>
</dbReference>
<sequence length="126" mass="13616">MSLISPDKTITFALSVKDRHASADWYGRMLGFELIYHADEVGWSEVRTNTDGVTIGFGEHTEPTPGNSMPVFGVADIDDARSKLEGAGVKFDGETVVVDGMVKLATFFDPDNNALMIAQNLSGEFG</sequence>
<reference evidence="3" key="1">
    <citation type="submission" date="2015-09" db="EMBL/GenBank/DDBJ databases">
        <authorList>
            <person name="Rodrigo-Torres Lidia"/>
            <person name="Arahal R.David."/>
        </authorList>
    </citation>
    <scope>NUCLEOTIDE SEQUENCE [LARGE SCALE GENOMIC DNA]</scope>
    <source>
        <strain evidence="3">CECT 5114</strain>
    </source>
</reference>
<dbReference type="Pfam" id="PF00903">
    <property type="entry name" value="Glyoxalase"/>
    <property type="match status" value="1"/>
</dbReference>
<dbReference type="OrthoDB" id="2453533at2"/>
<name>A0A0P1IXC7_9RHOB</name>
<dbReference type="Gene3D" id="3.10.180.10">
    <property type="entry name" value="2,3-Dihydroxybiphenyl 1,2-Dioxygenase, domain 1"/>
    <property type="match status" value="1"/>
</dbReference>
<evidence type="ECO:0000313" key="3">
    <source>
        <dbReference type="Proteomes" id="UP000051184"/>
    </source>
</evidence>